<evidence type="ECO:0000313" key="3">
    <source>
        <dbReference type="Proteomes" id="UP000254889"/>
    </source>
</evidence>
<dbReference type="Proteomes" id="UP000254889">
    <property type="component" value="Chromosome"/>
</dbReference>
<dbReference type="EMBL" id="CP031417">
    <property type="protein sequence ID" value="AXK82302.1"/>
    <property type="molecule type" value="Genomic_DNA"/>
</dbReference>
<proteinExistence type="predicted"/>
<gene>
    <name evidence="2" type="ORF">DW352_18315</name>
</gene>
<evidence type="ECO:0000259" key="1">
    <source>
        <dbReference type="PROSITE" id="PS50943"/>
    </source>
</evidence>
<evidence type="ECO:0000313" key="2">
    <source>
        <dbReference type="EMBL" id="AXK82302.1"/>
    </source>
</evidence>
<accession>A0A345ZZF5</accession>
<feature type="domain" description="HTH cro/C1-type" evidence="1">
    <location>
        <begin position="68"/>
        <end position="122"/>
    </location>
</feature>
<organism evidence="2 3">
    <name type="scientific">Pseudolabrys taiwanensis</name>
    <dbReference type="NCBI Taxonomy" id="331696"/>
    <lineage>
        <taxon>Bacteria</taxon>
        <taxon>Pseudomonadati</taxon>
        <taxon>Pseudomonadota</taxon>
        <taxon>Alphaproteobacteria</taxon>
        <taxon>Hyphomicrobiales</taxon>
        <taxon>Xanthobacteraceae</taxon>
        <taxon>Pseudolabrys</taxon>
    </lineage>
</organism>
<dbReference type="Gene3D" id="1.10.260.40">
    <property type="entry name" value="lambda repressor-like DNA-binding domains"/>
    <property type="match status" value="1"/>
</dbReference>
<dbReference type="AlphaFoldDB" id="A0A345ZZF5"/>
<dbReference type="PROSITE" id="PS50943">
    <property type="entry name" value="HTH_CROC1"/>
    <property type="match status" value="1"/>
</dbReference>
<dbReference type="SUPFAM" id="SSF47413">
    <property type="entry name" value="lambda repressor-like DNA-binding domains"/>
    <property type="match status" value="1"/>
</dbReference>
<dbReference type="KEGG" id="ptaw:DW352_18315"/>
<reference evidence="2 3" key="1">
    <citation type="submission" date="2018-07" db="EMBL/GenBank/DDBJ databases">
        <authorList>
            <person name="Quirk P.G."/>
            <person name="Krulwich T.A."/>
        </authorList>
    </citation>
    <scope>NUCLEOTIDE SEQUENCE [LARGE SCALE GENOMIC DNA]</scope>
    <source>
        <strain evidence="2 3">CC-BB4</strain>
    </source>
</reference>
<dbReference type="InterPro" id="IPR010982">
    <property type="entry name" value="Lambda_DNA-bd_dom_sf"/>
</dbReference>
<sequence>MDRAGEETVELPCRRMDGSRRPFSPWIGAIFWLRPAKIVLVWATTSMPGHVMADRSLTAVDVLVGRRLRMARMTKGLTQTSLGQAVGLSFQQIQKYETGKNRIGPGRLHAMAEVLGVAVSYFFEGPQFAASAGDAEMEAIHEALSTQEGVRIATALSSISDAKLRRSIADLLEEIIVSKDRAAEGRRRR</sequence>
<dbReference type="GO" id="GO:0003677">
    <property type="term" value="F:DNA binding"/>
    <property type="evidence" value="ECO:0007669"/>
    <property type="project" value="InterPro"/>
</dbReference>
<dbReference type="Pfam" id="PF01381">
    <property type="entry name" value="HTH_3"/>
    <property type="match status" value="1"/>
</dbReference>
<dbReference type="SMART" id="SM00530">
    <property type="entry name" value="HTH_XRE"/>
    <property type="match status" value="1"/>
</dbReference>
<keyword evidence="3" id="KW-1185">Reference proteome</keyword>
<dbReference type="InterPro" id="IPR001387">
    <property type="entry name" value="Cro/C1-type_HTH"/>
</dbReference>
<dbReference type="CDD" id="cd00093">
    <property type="entry name" value="HTH_XRE"/>
    <property type="match status" value="1"/>
</dbReference>
<dbReference type="OrthoDB" id="9797172at2"/>
<protein>
    <submittedName>
        <fullName evidence="2">XRE family transcriptional regulator</fullName>
    </submittedName>
</protein>
<name>A0A345ZZF5_9HYPH</name>